<evidence type="ECO:0000256" key="3">
    <source>
        <dbReference type="ARBA" id="ARBA00022695"/>
    </source>
</evidence>
<evidence type="ECO:0000313" key="8">
    <source>
        <dbReference type="Proteomes" id="UP000324585"/>
    </source>
</evidence>
<dbReference type="CDD" id="cd00141">
    <property type="entry name" value="NT_POLXc"/>
    <property type="match status" value="1"/>
</dbReference>
<accession>A0A5J4YMS2</accession>
<dbReference type="InterPro" id="IPR002054">
    <property type="entry name" value="DNA-dir_DNA_pol_X"/>
</dbReference>
<evidence type="ECO:0000256" key="5">
    <source>
        <dbReference type="SAM" id="MobiDB-lite"/>
    </source>
</evidence>
<dbReference type="Proteomes" id="UP000324585">
    <property type="component" value="Unassembled WGS sequence"/>
</dbReference>
<dbReference type="InterPro" id="IPR022312">
    <property type="entry name" value="DNA_pol_X"/>
</dbReference>
<dbReference type="EMBL" id="VRMN01000012">
    <property type="protein sequence ID" value="KAA8491707.1"/>
    <property type="molecule type" value="Genomic_DNA"/>
</dbReference>
<dbReference type="AlphaFoldDB" id="A0A5J4YMS2"/>
<dbReference type="InterPro" id="IPR018944">
    <property type="entry name" value="DNA_pol_lambd_fingers_domain"/>
</dbReference>
<organism evidence="7 8">
    <name type="scientific">Porphyridium purpureum</name>
    <name type="common">Red alga</name>
    <name type="synonym">Porphyridium cruentum</name>
    <dbReference type="NCBI Taxonomy" id="35688"/>
    <lineage>
        <taxon>Eukaryota</taxon>
        <taxon>Rhodophyta</taxon>
        <taxon>Bangiophyceae</taxon>
        <taxon>Porphyridiales</taxon>
        <taxon>Porphyridiaceae</taxon>
        <taxon>Porphyridium</taxon>
    </lineage>
</organism>
<dbReference type="Gene3D" id="3.30.460.10">
    <property type="entry name" value="Beta Polymerase, domain 2"/>
    <property type="match status" value="1"/>
</dbReference>
<dbReference type="SMART" id="SM00483">
    <property type="entry name" value="POLXc"/>
    <property type="match status" value="1"/>
</dbReference>
<dbReference type="Pfam" id="PF10391">
    <property type="entry name" value="DNA_pol_lambd_f"/>
    <property type="match status" value="1"/>
</dbReference>
<dbReference type="PANTHER" id="PTHR11276">
    <property type="entry name" value="DNA POLYMERASE TYPE-X FAMILY MEMBER"/>
    <property type="match status" value="1"/>
</dbReference>
<dbReference type="Gene3D" id="3.30.210.10">
    <property type="entry name" value="DNA polymerase, thumb domain"/>
    <property type="match status" value="1"/>
</dbReference>
<keyword evidence="2" id="KW-0808">Transferase</keyword>
<dbReference type="InterPro" id="IPR028207">
    <property type="entry name" value="DNA_pol_B_palm_palm"/>
</dbReference>
<reference evidence="8" key="1">
    <citation type="journal article" date="2019" name="Nat. Commun.">
        <title>Expansion of phycobilisome linker gene families in mesophilic red algae.</title>
        <authorList>
            <person name="Lee J."/>
            <person name="Kim D."/>
            <person name="Bhattacharya D."/>
            <person name="Yoon H.S."/>
        </authorList>
    </citation>
    <scope>NUCLEOTIDE SEQUENCE [LARGE SCALE GENOMIC DNA]</scope>
    <source>
        <strain evidence="8">CCMP 1328</strain>
    </source>
</reference>
<dbReference type="PRINTS" id="PR00869">
    <property type="entry name" value="DNAPOLX"/>
</dbReference>
<keyword evidence="3" id="KW-0548">Nucleotidyltransferase</keyword>
<evidence type="ECO:0000256" key="2">
    <source>
        <dbReference type="ARBA" id="ARBA00022679"/>
    </source>
</evidence>
<dbReference type="SUPFAM" id="SSF81585">
    <property type="entry name" value="PsbU/PolX domain-like"/>
    <property type="match status" value="1"/>
</dbReference>
<dbReference type="GO" id="GO:0003887">
    <property type="term" value="F:DNA-directed DNA polymerase activity"/>
    <property type="evidence" value="ECO:0007669"/>
    <property type="project" value="InterPro"/>
</dbReference>
<proteinExistence type="predicted"/>
<name>A0A5J4YMS2_PORPP</name>
<keyword evidence="4" id="KW-0235">DNA replication</keyword>
<evidence type="ECO:0000256" key="4">
    <source>
        <dbReference type="ARBA" id="ARBA00022705"/>
    </source>
</evidence>
<evidence type="ECO:0000313" key="7">
    <source>
        <dbReference type="EMBL" id="KAA8491707.1"/>
    </source>
</evidence>
<dbReference type="PANTHER" id="PTHR11276:SF28">
    <property type="entry name" value="DNA POLYMERASE LAMBDA"/>
    <property type="match status" value="1"/>
</dbReference>
<keyword evidence="1" id="KW-0237">DNA synthesis</keyword>
<dbReference type="PRINTS" id="PR00870">
    <property type="entry name" value="DNAPOLXBETA"/>
</dbReference>
<evidence type="ECO:0000256" key="1">
    <source>
        <dbReference type="ARBA" id="ARBA00022634"/>
    </source>
</evidence>
<evidence type="ECO:0000259" key="6">
    <source>
        <dbReference type="SMART" id="SM00483"/>
    </source>
</evidence>
<dbReference type="SUPFAM" id="SSF81301">
    <property type="entry name" value="Nucleotidyltransferase"/>
    <property type="match status" value="1"/>
</dbReference>
<dbReference type="InterPro" id="IPR037160">
    <property type="entry name" value="DNA_Pol_thumb_sf"/>
</dbReference>
<dbReference type="GO" id="GO:0005634">
    <property type="term" value="C:nucleus"/>
    <property type="evidence" value="ECO:0007669"/>
    <property type="project" value="TreeGrafter"/>
</dbReference>
<comment type="caution">
    <text evidence="7">The sequence shown here is derived from an EMBL/GenBank/DDBJ whole genome shotgun (WGS) entry which is preliminary data.</text>
</comment>
<keyword evidence="8" id="KW-1185">Reference proteome</keyword>
<dbReference type="InterPro" id="IPR043519">
    <property type="entry name" value="NT_sf"/>
</dbReference>
<feature type="domain" description="DNA-directed DNA polymerase X" evidence="6">
    <location>
        <begin position="448"/>
        <end position="805"/>
    </location>
</feature>
<sequence length="812" mass="90040">MRRRRLEAILAHFMDMDGAAKDKDAASISREMVDDVVREAEHVVAAVCERSHADFSSESGAATASLPRVNINLDLPDDMRRCECVLMVMALTASVKMSMCKYTHAHAKAQSVEPKESENRKDLQVAASKKRRGDSRAVEPLNTFVFQHLDHIGRTAGTFGTLHVPHPSESRVTDPRAKPNLWHPHGLRKMAAAVLLCFSRCQNDEEAENIAYPDIKKRRVDIEPTCAASVCGESCALRKTSKGYAKLTLRLFKNLSALAKTYNEVFLPALADAATPAAGAMLLTPLEKRNVATMHICVLEGGENDGHLISMKSKKMLDNRLVQAGCRVIQPEQLCDFDWVAHQVQQDDTCMVIVCASCAVVDAYLGLDRREKLCALGVSVRRSDWLIDVLENGGRPVPGYVELVDEESCTPEDVSRSKHSKAQLLLDSDEACGQSEMMVELDELLLKRLHAVFSRLSSIYEILDASPNDTYRARHYKQMSLMVEQCLASVEKSASGVVSLEQLSRHTRSRGGLTLKELDEIREIVQTDTCSRLQELEHKNGAMIASLEGLEKIHGVGAGVAKLWYRQGIRTVGDVRERLGSLNLSSAQRIGLSYYEELCIRIPREEVAEIEAVVRQAVAVVSDHQLHAAACGSYRRGEQSCGDVDVLISGTNGHAHGFLQRLVEHLKQTGFLVETLQKVTAEHEGHDKTRLEKWFGICRLPFAKSSSVPGAPIRCIARRLDLFVVSNEVLPYAQLYLTGDTHFNRGLRLLAKRKYGLRLGNTGMWRVTHDRRGNAISRGPCVPACSEADVLRELGLDFVPPTDRIGWRSGPT</sequence>
<feature type="region of interest" description="Disordered" evidence="5">
    <location>
        <begin position="108"/>
        <end position="134"/>
    </location>
</feature>
<gene>
    <name evidence="7" type="ORF">FVE85_9754</name>
</gene>
<dbReference type="OrthoDB" id="205514at2759"/>
<dbReference type="InterPro" id="IPR029398">
    <property type="entry name" value="PolB_thumb"/>
</dbReference>
<dbReference type="Gene3D" id="1.10.150.20">
    <property type="entry name" value="5' to 3' exonuclease, C-terminal subdomain"/>
    <property type="match status" value="1"/>
</dbReference>
<dbReference type="InterPro" id="IPR002008">
    <property type="entry name" value="DNA_pol_X_beta-like"/>
</dbReference>
<dbReference type="GO" id="GO:0003677">
    <property type="term" value="F:DNA binding"/>
    <property type="evidence" value="ECO:0007669"/>
    <property type="project" value="InterPro"/>
</dbReference>
<feature type="compositionally biased region" description="Basic and acidic residues" evidence="5">
    <location>
        <begin position="113"/>
        <end position="123"/>
    </location>
</feature>
<dbReference type="Pfam" id="PF14792">
    <property type="entry name" value="DNA_pol_B_palm"/>
    <property type="match status" value="1"/>
</dbReference>
<dbReference type="GO" id="GO:0006303">
    <property type="term" value="P:double-strand break repair via nonhomologous end joining"/>
    <property type="evidence" value="ECO:0007669"/>
    <property type="project" value="TreeGrafter"/>
</dbReference>
<dbReference type="Pfam" id="PF14791">
    <property type="entry name" value="DNA_pol_B_thumb"/>
    <property type="match status" value="1"/>
</dbReference>
<protein>
    <submittedName>
        <fullName evidence="7">DNA polymerase lambda</fullName>
    </submittedName>
</protein>